<comment type="cofactor">
    <cofactor evidence="1">
        <name>FAD</name>
        <dbReference type="ChEBI" id="CHEBI:57692"/>
    </cofactor>
</comment>
<keyword evidence="7" id="KW-1185">Reference proteome</keyword>
<gene>
    <name evidence="6" type="ORF">SAMN05444366_2232</name>
</gene>
<dbReference type="OrthoDB" id="652200at2"/>
<name>A0A1M7FRK1_9FLAO</name>
<evidence type="ECO:0000313" key="6">
    <source>
        <dbReference type="EMBL" id="SHM06560.1"/>
    </source>
</evidence>
<dbReference type="AlphaFoldDB" id="A0A1M7FRK1"/>
<dbReference type="InterPro" id="IPR003680">
    <property type="entry name" value="Flavodoxin_fold"/>
</dbReference>
<comment type="similarity">
    <text evidence="4">Belongs to the oxidoreductase MdaB family.</text>
</comment>
<dbReference type="STRING" id="29534.SAMN05444366_2232"/>
<keyword evidence="3" id="KW-0274">FAD</keyword>
<proteinExistence type="inferred from homology"/>
<evidence type="ECO:0000256" key="2">
    <source>
        <dbReference type="ARBA" id="ARBA00022630"/>
    </source>
</evidence>
<dbReference type="InterPro" id="IPR029039">
    <property type="entry name" value="Flavoprotein-like_sf"/>
</dbReference>
<dbReference type="SUPFAM" id="SSF52218">
    <property type="entry name" value="Flavoproteins"/>
    <property type="match status" value="1"/>
</dbReference>
<dbReference type="PANTHER" id="PTHR46305">
    <property type="match status" value="1"/>
</dbReference>
<evidence type="ECO:0000313" key="7">
    <source>
        <dbReference type="Proteomes" id="UP000184121"/>
    </source>
</evidence>
<dbReference type="Proteomes" id="UP000184121">
    <property type="component" value="Unassembled WGS sequence"/>
</dbReference>
<dbReference type="PANTHER" id="PTHR46305:SF3">
    <property type="entry name" value="NADPH:QUINONE OXIDOREDUCTASE MDAB"/>
    <property type="match status" value="1"/>
</dbReference>
<dbReference type="InterPro" id="IPR052397">
    <property type="entry name" value="NADPH-QR_MdaB"/>
</dbReference>
<feature type="domain" description="Flavodoxin-like fold" evidence="5">
    <location>
        <begin position="5"/>
        <end position="194"/>
    </location>
</feature>
<evidence type="ECO:0000256" key="3">
    <source>
        <dbReference type="ARBA" id="ARBA00022827"/>
    </source>
</evidence>
<evidence type="ECO:0000256" key="4">
    <source>
        <dbReference type="ARBA" id="ARBA00037981"/>
    </source>
</evidence>
<sequence>MENTKKVLLINTHLTYPEWSEGSLTNSFIQTARDFFTSKKYEVLETKIEDGYMLEDEVSKHLQAEIIILQMPVNWFGAPWIYKKYVDEVFNTGLFSKKFLSDDGRTRENPSKQYGTGGHLQGKKFMICATWNAPAAAFGDPQQMLLQGRSTADLLLPISSNYRFCGVEIMRGYNCFDIFKDSQIEFDLKNYPEHLQEILNISFRESHQ</sequence>
<dbReference type="RefSeq" id="WP_072972340.1">
    <property type="nucleotide sequence ID" value="NZ_FRBY01000003.1"/>
</dbReference>
<dbReference type="Gene3D" id="3.40.50.360">
    <property type="match status" value="1"/>
</dbReference>
<keyword evidence="2" id="KW-0285">Flavoprotein</keyword>
<dbReference type="EMBL" id="FRBY01000003">
    <property type="protein sequence ID" value="SHM06560.1"/>
    <property type="molecule type" value="Genomic_DNA"/>
</dbReference>
<reference evidence="7" key="1">
    <citation type="submission" date="2016-11" db="EMBL/GenBank/DDBJ databases">
        <authorList>
            <person name="Varghese N."/>
            <person name="Submissions S."/>
        </authorList>
    </citation>
    <scope>NUCLEOTIDE SEQUENCE [LARGE SCALE GENOMIC DNA]</scope>
    <source>
        <strain evidence="7">DSM 1811</strain>
    </source>
</reference>
<organism evidence="6 7">
    <name type="scientific">Flavobacterium saccharophilum</name>
    <dbReference type="NCBI Taxonomy" id="29534"/>
    <lineage>
        <taxon>Bacteria</taxon>
        <taxon>Pseudomonadati</taxon>
        <taxon>Bacteroidota</taxon>
        <taxon>Flavobacteriia</taxon>
        <taxon>Flavobacteriales</taxon>
        <taxon>Flavobacteriaceae</taxon>
        <taxon>Flavobacterium</taxon>
    </lineage>
</organism>
<dbReference type="Pfam" id="PF02525">
    <property type="entry name" value="Flavodoxin_2"/>
    <property type="match status" value="1"/>
</dbReference>
<protein>
    <submittedName>
        <fullName evidence="6">Modulator of drug activity B</fullName>
    </submittedName>
</protein>
<evidence type="ECO:0000256" key="1">
    <source>
        <dbReference type="ARBA" id="ARBA00001974"/>
    </source>
</evidence>
<evidence type="ECO:0000259" key="5">
    <source>
        <dbReference type="Pfam" id="PF02525"/>
    </source>
</evidence>
<accession>A0A1M7FRK1</accession>